<dbReference type="EMBL" id="LZZI01000042">
    <property type="protein sequence ID" value="OOM61033.1"/>
    <property type="molecule type" value="Genomic_DNA"/>
</dbReference>
<accession>A0A1S8S6G5</accession>
<gene>
    <name evidence="1" type="ORF">CLBCK_25570</name>
</gene>
<sequence length="107" mass="12220">MRKNSVLVIILLCLLLGIFKPIDTYAANNFKEGVYKALNLNFSPDNTYFIQNLSNKDSIHVFIFDENQLEIQSIQLDPTPRRYNLVPLKPEYRIAIVGNGEGYIDVG</sequence>
<evidence type="ECO:0000313" key="2">
    <source>
        <dbReference type="Proteomes" id="UP000190973"/>
    </source>
</evidence>
<reference evidence="1 2" key="1">
    <citation type="submission" date="2016-05" db="EMBL/GenBank/DDBJ databases">
        <title>Microbial solvent formation.</title>
        <authorList>
            <person name="Poehlein A."/>
            <person name="Montoya Solano J.D."/>
            <person name="Flitsch S."/>
            <person name="Krabben P."/>
            <person name="Duerre P."/>
            <person name="Daniel R."/>
        </authorList>
    </citation>
    <scope>NUCLEOTIDE SEQUENCE [LARGE SCALE GENOMIC DNA]</scope>
    <source>
        <strain evidence="1 2">DSM 53</strain>
    </source>
</reference>
<comment type="caution">
    <text evidence="1">The sequence shown here is derived from an EMBL/GenBank/DDBJ whole genome shotgun (WGS) entry which is preliminary data.</text>
</comment>
<dbReference type="Proteomes" id="UP000190973">
    <property type="component" value="Unassembled WGS sequence"/>
</dbReference>
<dbReference type="RefSeq" id="WP_077839094.1">
    <property type="nucleotide sequence ID" value="NZ_JABTAE010000001.1"/>
</dbReference>
<dbReference type="AlphaFoldDB" id="A0A1S8S6G5"/>
<protein>
    <submittedName>
        <fullName evidence="1">Uncharacterized protein</fullName>
    </submittedName>
</protein>
<organism evidence="1 2">
    <name type="scientific">Clostridium beijerinckii</name>
    <name type="common">Clostridium MP</name>
    <dbReference type="NCBI Taxonomy" id="1520"/>
    <lineage>
        <taxon>Bacteria</taxon>
        <taxon>Bacillati</taxon>
        <taxon>Bacillota</taxon>
        <taxon>Clostridia</taxon>
        <taxon>Eubacteriales</taxon>
        <taxon>Clostridiaceae</taxon>
        <taxon>Clostridium</taxon>
    </lineage>
</organism>
<evidence type="ECO:0000313" key="1">
    <source>
        <dbReference type="EMBL" id="OOM61033.1"/>
    </source>
</evidence>
<proteinExistence type="predicted"/>
<name>A0A1S8S6G5_CLOBE</name>